<evidence type="ECO:0000313" key="1">
    <source>
        <dbReference type="EMBL" id="CEK97348.1"/>
    </source>
</evidence>
<proteinExistence type="predicted"/>
<reference evidence="1" key="1">
    <citation type="submission" date="2014-12" db="EMBL/GenBank/DDBJ databases">
        <title>Insight into the proteome of Arion vulgaris.</title>
        <authorList>
            <person name="Aradska J."/>
            <person name="Bulat T."/>
            <person name="Smidak R."/>
            <person name="Sarate P."/>
            <person name="Gangsoo J."/>
            <person name="Sialana F."/>
            <person name="Bilban M."/>
            <person name="Lubec G."/>
        </authorList>
    </citation>
    <scope>NUCLEOTIDE SEQUENCE</scope>
    <source>
        <tissue evidence="1">Skin</tissue>
    </source>
</reference>
<dbReference type="AlphaFoldDB" id="A0A0B7BWJ3"/>
<dbReference type="EMBL" id="HACG01050483">
    <property type="protein sequence ID" value="CEK97348.1"/>
    <property type="molecule type" value="Transcribed_RNA"/>
</dbReference>
<accession>A0A0B7BWJ3</accession>
<feature type="non-terminal residue" evidence="1">
    <location>
        <position position="1"/>
    </location>
</feature>
<organism evidence="1">
    <name type="scientific">Arion vulgaris</name>
    <dbReference type="NCBI Taxonomy" id="1028688"/>
    <lineage>
        <taxon>Eukaryota</taxon>
        <taxon>Metazoa</taxon>
        <taxon>Spiralia</taxon>
        <taxon>Lophotrochozoa</taxon>
        <taxon>Mollusca</taxon>
        <taxon>Gastropoda</taxon>
        <taxon>Heterobranchia</taxon>
        <taxon>Euthyneura</taxon>
        <taxon>Panpulmonata</taxon>
        <taxon>Eupulmonata</taxon>
        <taxon>Stylommatophora</taxon>
        <taxon>Helicina</taxon>
        <taxon>Arionoidea</taxon>
        <taxon>Arionidae</taxon>
        <taxon>Arion</taxon>
    </lineage>
</organism>
<sequence length="85" mass="9702">LIMTEKIATTIYPLTFTDNSKFYRYHVALNLVMGEKLRPVELEATNGKIPPSMVEARRQARIFLAEKALGNPFDENSEFSYAYIG</sequence>
<protein>
    <submittedName>
        <fullName evidence="1">Uncharacterized protein</fullName>
    </submittedName>
</protein>
<gene>
    <name evidence="1" type="primary">ORF215506</name>
</gene>
<name>A0A0B7BWJ3_9EUPU</name>
<feature type="non-terminal residue" evidence="1">
    <location>
        <position position="85"/>
    </location>
</feature>